<dbReference type="GeneID" id="108075883"/>
<proteinExistence type="predicted"/>
<dbReference type="OMA" id="REDDICD"/>
<gene>
    <name evidence="2" type="primary">LOC108075883</name>
</gene>
<sequence length="105" mass="11925">MEQSRKRRRDDLSCDLTSLSKRFRDLHLDLNGGGCNSIISIGNHLTKIDYTVASKCSTGCPAAAYNEYNPELGIDQNPGYYEKNKVLFDLHAERVRRHCHCTAHN</sequence>
<dbReference type="Proteomes" id="UP001652661">
    <property type="component" value="Chromosome 2L"/>
</dbReference>
<keyword evidence="1" id="KW-1185">Reference proteome</keyword>
<evidence type="ECO:0000313" key="1">
    <source>
        <dbReference type="Proteomes" id="UP001652661"/>
    </source>
</evidence>
<reference evidence="2" key="2">
    <citation type="submission" date="2025-08" db="UniProtKB">
        <authorList>
            <consortium name="RefSeq"/>
        </authorList>
    </citation>
    <scope>IDENTIFICATION</scope>
    <source>
        <strain evidence="2">14028-0561.14</strain>
        <tissue evidence="2">Whole fly</tissue>
    </source>
</reference>
<accession>A0A6P4INB6</accession>
<dbReference type="RefSeq" id="XP_017023978.1">
    <property type="nucleotide sequence ID" value="XM_017168489.2"/>
</dbReference>
<dbReference type="AlphaFoldDB" id="A0A6P4INB6"/>
<reference evidence="1" key="1">
    <citation type="submission" date="2025-05" db="UniProtKB">
        <authorList>
            <consortium name="RefSeq"/>
        </authorList>
    </citation>
    <scope>NUCLEOTIDE SEQUENCE [LARGE SCALE GENOMIC DNA]</scope>
    <source>
        <strain evidence="1">14028-0561.14</strain>
    </source>
</reference>
<organism evidence="1 2">
    <name type="scientific">Drosophila kikkawai</name>
    <name type="common">Fruit fly</name>
    <dbReference type="NCBI Taxonomy" id="30033"/>
    <lineage>
        <taxon>Eukaryota</taxon>
        <taxon>Metazoa</taxon>
        <taxon>Ecdysozoa</taxon>
        <taxon>Arthropoda</taxon>
        <taxon>Hexapoda</taxon>
        <taxon>Insecta</taxon>
        <taxon>Pterygota</taxon>
        <taxon>Neoptera</taxon>
        <taxon>Endopterygota</taxon>
        <taxon>Diptera</taxon>
        <taxon>Brachycera</taxon>
        <taxon>Muscomorpha</taxon>
        <taxon>Ephydroidea</taxon>
        <taxon>Drosophilidae</taxon>
        <taxon>Drosophila</taxon>
        <taxon>Sophophora</taxon>
    </lineage>
</organism>
<dbReference type="OrthoDB" id="6365503at2759"/>
<name>A0A6P4INB6_DROKI</name>
<evidence type="ECO:0000313" key="2">
    <source>
        <dbReference type="RefSeq" id="XP_017023978.1"/>
    </source>
</evidence>
<protein>
    <submittedName>
        <fullName evidence="2">Uncharacterized protein</fullName>
    </submittedName>
</protein>